<dbReference type="EMBL" id="CM045763">
    <property type="protein sequence ID" value="KAI8022651.1"/>
    <property type="molecule type" value="Genomic_DNA"/>
</dbReference>
<evidence type="ECO:0000313" key="1">
    <source>
        <dbReference type="EMBL" id="KAI8022651.1"/>
    </source>
</evidence>
<dbReference type="Proteomes" id="UP001060215">
    <property type="component" value="Chromosome 6"/>
</dbReference>
<keyword evidence="2" id="KW-1185">Reference proteome</keyword>
<protein>
    <submittedName>
        <fullName evidence="1">Uncharacterized protein</fullName>
    </submittedName>
</protein>
<gene>
    <name evidence="1" type="ORF">LOK49_LG03G01146</name>
</gene>
<accession>A0ACC0IAP2</accession>
<sequence>MVDTLGPLCFGVGITARITSMDSCDGLAAASSWGGGLPCDWRPVWWPRGGGRVIGGSGLSSSVCDGFGEVAVDYLAPGEICGDVSEFREVRGVSESEQRFARPIEFKECRGWVAPNSNIGSVVGSLGVLPDQQWAFEAQDDLCFFGPKEVGSGPSPSTSRPSLWTCSFQRPRLWFRPSGERSSPTQLGSIQPGPQSGLCIPTRWFGASSYPFCHGTVARIWATSGEDCCGGFRRLLTFDWVYCWGFSDASELGRVCVSPCDGLELHRTHTVMAVSPESGRPQAKAAVEDFGDCSYSLGSSVGVSPTFFPALVADEHCLQQLCCGEGCEIEEDAVDGSWSSRVDQLALVVHPVVVDAEVEVGDVVEDGINSPLVDFHEDVIPSSEEVTSMRLLLYFPPLRVPGGRVPRTAKR</sequence>
<name>A0ACC0IAP2_9ERIC</name>
<proteinExistence type="predicted"/>
<reference evidence="1 2" key="1">
    <citation type="journal article" date="2022" name="Plant J.">
        <title>Chromosome-level genome of Camellia lanceoleosa provides a valuable resource for understanding genome evolution and self-incompatibility.</title>
        <authorList>
            <person name="Gong W."/>
            <person name="Xiao S."/>
            <person name="Wang L."/>
            <person name="Liao Z."/>
            <person name="Chang Y."/>
            <person name="Mo W."/>
            <person name="Hu G."/>
            <person name="Li W."/>
            <person name="Zhao G."/>
            <person name="Zhu H."/>
            <person name="Hu X."/>
            <person name="Ji K."/>
            <person name="Xiang X."/>
            <person name="Song Q."/>
            <person name="Yuan D."/>
            <person name="Jin S."/>
            <person name="Zhang L."/>
        </authorList>
    </citation>
    <scope>NUCLEOTIDE SEQUENCE [LARGE SCALE GENOMIC DNA]</scope>
    <source>
        <strain evidence="1">SQ_2022a</strain>
    </source>
</reference>
<comment type="caution">
    <text evidence="1">The sequence shown here is derived from an EMBL/GenBank/DDBJ whole genome shotgun (WGS) entry which is preliminary data.</text>
</comment>
<organism evidence="1 2">
    <name type="scientific">Camellia lanceoleosa</name>
    <dbReference type="NCBI Taxonomy" id="1840588"/>
    <lineage>
        <taxon>Eukaryota</taxon>
        <taxon>Viridiplantae</taxon>
        <taxon>Streptophyta</taxon>
        <taxon>Embryophyta</taxon>
        <taxon>Tracheophyta</taxon>
        <taxon>Spermatophyta</taxon>
        <taxon>Magnoliopsida</taxon>
        <taxon>eudicotyledons</taxon>
        <taxon>Gunneridae</taxon>
        <taxon>Pentapetalae</taxon>
        <taxon>asterids</taxon>
        <taxon>Ericales</taxon>
        <taxon>Theaceae</taxon>
        <taxon>Camellia</taxon>
    </lineage>
</organism>
<evidence type="ECO:0000313" key="2">
    <source>
        <dbReference type="Proteomes" id="UP001060215"/>
    </source>
</evidence>